<reference evidence="3 4" key="1">
    <citation type="submission" date="2018-11" db="EMBL/GenBank/DDBJ databases">
        <title>Genome assembly of Steccherinum ochraceum LE-BIN_3174, the white-rot fungus of the Steccherinaceae family (The Residual Polyporoid clade, Polyporales, Basidiomycota).</title>
        <authorList>
            <person name="Fedorova T.V."/>
            <person name="Glazunova O.A."/>
            <person name="Landesman E.O."/>
            <person name="Moiseenko K.V."/>
            <person name="Psurtseva N.V."/>
            <person name="Savinova O.S."/>
            <person name="Shakhova N.V."/>
            <person name="Tyazhelova T.V."/>
            <person name="Vasina D.V."/>
        </authorList>
    </citation>
    <scope>NUCLEOTIDE SEQUENCE [LARGE SCALE GENOMIC DNA]</scope>
    <source>
        <strain evidence="3 4">LE-BIN_3174</strain>
    </source>
</reference>
<feature type="region of interest" description="Disordered" evidence="1">
    <location>
        <begin position="115"/>
        <end position="270"/>
    </location>
</feature>
<accession>A0A4R0RFL6</accession>
<dbReference type="AlphaFoldDB" id="A0A4R0RFL6"/>
<feature type="compositionally biased region" description="Polar residues" evidence="1">
    <location>
        <begin position="260"/>
        <end position="270"/>
    </location>
</feature>
<evidence type="ECO:0000256" key="1">
    <source>
        <dbReference type="SAM" id="MobiDB-lite"/>
    </source>
</evidence>
<feature type="compositionally biased region" description="Low complexity" evidence="1">
    <location>
        <begin position="223"/>
        <end position="234"/>
    </location>
</feature>
<protein>
    <submittedName>
        <fullName evidence="3">Uncharacterized protein</fullName>
    </submittedName>
</protein>
<feature type="compositionally biased region" description="Low complexity" evidence="1">
    <location>
        <begin position="159"/>
        <end position="178"/>
    </location>
</feature>
<feature type="compositionally biased region" description="Gly residues" evidence="1">
    <location>
        <begin position="201"/>
        <end position="222"/>
    </location>
</feature>
<feature type="signal peptide" evidence="2">
    <location>
        <begin position="1"/>
        <end position="22"/>
    </location>
</feature>
<keyword evidence="4" id="KW-1185">Reference proteome</keyword>
<dbReference type="PROSITE" id="PS51257">
    <property type="entry name" value="PROKAR_LIPOPROTEIN"/>
    <property type="match status" value="1"/>
</dbReference>
<evidence type="ECO:0000256" key="2">
    <source>
        <dbReference type="SAM" id="SignalP"/>
    </source>
</evidence>
<dbReference type="EMBL" id="RWJN01000150">
    <property type="protein sequence ID" value="TCD66072.1"/>
    <property type="molecule type" value="Genomic_DNA"/>
</dbReference>
<organism evidence="3 4">
    <name type="scientific">Steccherinum ochraceum</name>
    <dbReference type="NCBI Taxonomy" id="92696"/>
    <lineage>
        <taxon>Eukaryota</taxon>
        <taxon>Fungi</taxon>
        <taxon>Dikarya</taxon>
        <taxon>Basidiomycota</taxon>
        <taxon>Agaricomycotina</taxon>
        <taxon>Agaricomycetes</taxon>
        <taxon>Polyporales</taxon>
        <taxon>Steccherinaceae</taxon>
        <taxon>Steccherinum</taxon>
    </lineage>
</organism>
<name>A0A4R0RFL6_9APHY</name>
<gene>
    <name evidence="3" type="ORF">EIP91_001830</name>
</gene>
<dbReference type="Proteomes" id="UP000292702">
    <property type="component" value="Unassembled WGS sequence"/>
</dbReference>
<sequence>MKATFSALVFAALACSPLLVSAAPGKVSYLRPTSGSATTGNAGNVDGGSVANLASGESFVLNFGKNRAGDGGRSITGDAIGGNGLLGGSATSGNSGNAYGGDVINEATGESAVINAGSNRAGNGGTSRSGDAIGGNSVTKRSSKIDALRTKYQSYTPPTSGSATSGNAGNANGGSVANIATGESTVRNEGDDCDESENIAGDGGRSITGDAIGGNGIGGGNAKSGNSGNANGGDVINEATGESKVVNSGTNRAGNGGTSRSGDAIGGNSS</sequence>
<evidence type="ECO:0000313" key="4">
    <source>
        <dbReference type="Proteomes" id="UP000292702"/>
    </source>
</evidence>
<comment type="caution">
    <text evidence="3">The sequence shown here is derived from an EMBL/GenBank/DDBJ whole genome shotgun (WGS) entry which is preliminary data.</text>
</comment>
<evidence type="ECO:0000313" key="3">
    <source>
        <dbReference type="EMBL" id="TCD66072.1"/>
    </source>
</evidence>
<keyword evidence="2" id="KW-0732">Signal</keyword>
<feature type="chain" id="PRO_5020684058" evidence="2">
    <location>
        <begin position="23"/>
        <end position="270"/>
    </location>
</feature>
<proteinExistence type="predicted"/>
<dbReference type="STRING" id="92696.A0A4R0RFL6"/>